<dbReference type="InterPro" id="IPR001433">
    <property type="entry name" value="OxRdtase_FAD/NAD-bd"/>
</dbReference>
<dbReference type="CDD" id="cd06184">
    <property type="entry name" value="flavohem_like_fad_nad_binding"/>
    <property type="match status" value="1"/>
</dbReference>
<keyword evidence="12" id="KW-0408">Iron</keyword>
<evidence type="ECO:0000256" key="7">
    <source>
        <dbReference type="ARBA" id="ARBA00022630"/>
    </source>
</evidence>
<dbReference type="AlphaFoldDB" id="A0AAN7CJ77"/>
<evidence type="ECO:0000256" key="15">
    <source>
        <dbReference type="ARBA" id="ARBA00049433"/>
    </source>
</evidence>
<dbReference type="PANTHER" id="PTHR43396:SF3">
    <property type="entry name" value="FLAVOHEMOPROTEIN"/>
    <property type="match status" value="1"/>
</dbReference>
<dbReference type="EC" id="1.14.12.17" evidence="4"/>
<evidence type="ECO:0000256" key="4">
    <source>
        <dbReference type="ARBA" id="ARBA00012229"/>
    </source>
</evidence>
<dbReference type="GO" id="GO:0020037">
    <property type="term" value="F:heme binding"/>
    <property type="evidence" value="ECO:0007669"/>
    <property type="project" value="InterPro"/>
</dbReference>
<sequence>MALTYQQSKLVKDTLPALREHGEQITTTFYRNMLRDHPELNNYFNSVNQKNGRQPRALTSVILNFASNINHMSDLIPKFERMCNKHCSLGIRPEHYDIVGKYLLRAFGEVLGPAMTTDVFAAWEKAYWALAKMLIGREAQLYKDFEGWTSWRRFKIDRVVPETEDVYSFYLVPEDGRKLPEFLPGQYVSLRVRGPEGYAQARQYSLSEAWRPDYYRISVKRDEGARYANSVARSYFHPGLVSNLLIDQMAPGSTVELSHPAGDFFLDVRNNTSTLPLVLISAGVGATPMVAIADTVAATQPGRPVSWIHGSRRSVPFEDHIARLRRSHGSGRGSGLFRTAVFKTRPAPGDDGDAATHHHVGRVDLARLDPHADLHLNNSGAEYYVCGPERFMMDVCDYLKAQGVAPARIKIELFSTGDLAMKRS</sequence>
<comment type="cofactor">
    <cofactor evidence="1">
        <name>heme b</name>
        <dbReference type="ChEBI" id="CHEBI:60344"/>
    </cofactor>
</comment>
<dbReference type="InterPro" id="IPR039261">
    <property type="entry name" value="FNR_nucleotide-bd"/>
</dbReference>
<dbReference type="InterPro" id="IPR009050">
    <property type="entry name" value="Globin-like_sf"/>
</dbReference>
<keyword evidence="6" id="KW-0349">Heme</keyword>
<evidence type="ECO:0000256" key="14">
    <source>
        <dbReference type="ARBA" id="ARBA00048649"/>
    </source>
</evidence>
<reference evidence="18" key="1">
    <citation type="journal article" date="2023" name="Mol. Phylogenet. Evol.">
        <title>Genome-scale phylogeny and comparative genomics of the fungal order Sordariales.</title>
        <authorList>
            <person name="Hensen N."/>
            <person name="Bonometti L."/>
            <person name="Westerberg I."/>
            <person name="Brannstrom I.O."/>
            <person name="Guillou S."/>
            <person name="Cros-Aarteil S."/>
            <person name="Calhoun S."/>
            <person name="Haridas S."/>
            <person name="Kuo A."/>
            <person name="Mondo S."/>
            <person name="Pangilinan J."/>
            <person name="Riley R."/>
            <person name="LaButti K."/>
            <person name="Andreopoulos B."/>
            <person name="Lipzen A."/>
            <person name="Chen C."/>
            <person name="Yan M."/>
            <person name="Daum C."/>
            <person name="Ng V."/>
            <person name="Clum A."/>
            <person name="Steindorff A."/>
            <person name="Ohm R.A."/>
            <person name="Martin F."/>
            <person name="Silar P."/>
            <person name="Natvig D.O."/>
            <person name="Lalanne C."/>
            <person name="Gautier V."/>
            <person name="Ament-Velasquez S.L."/>
            <person name="Kruys A."/>
            <person name="Hutchinson M.I."/>
            <person name="Powell A.J."/>
            <person name="Barry K."/>
            <person name="Miller A.N."/>
            <person name="Grigoriev I.V."/>
            <person name="Debuchy R."/>
            <person name="Gladieux P."/>
            <person name="Hiltunen Thoren M."/>
            <person name="Johannesson H."/>
        </authorList>
    </citation>
    <scope>NUCLEOTIDE SEQUENCE</scope>
    <source>
        <strain evidence="18">CBS 359.72</strain>
    </source>
</reference>
<dbReference type="GO" id="GO:0008941">
    <property type="term" value="F:nitric oxide dioxygenase NAD(P)H activity"/>
    <property type="evidence" value="ECO:0007669"/>
    <property type="project" value="UniProtKB-EC"/>
</dbReference>
<reference evidence="18" key="2">
    <citation type="submission" date="2023-05" db="EMBL/GenBank/DDBJ databases">
        <authorList>
            <consortium name="Lawrence Berkeley National Laboratory"/>
            <person name="Steindorff A."/>
            <person name="Hensen N."/>
            <person name="Bonometti L."/>
            <person name="Westerberg I."/>
            <person name="Brannstrom I.O."/>
            <person name="Guillou S."/>
            <person name="Cros-Aarteil S."/>
            <person name="Calhoun S."/>
            <person name="Haridas S."/>
            <person name="Kuo A."/>
            <person name="Mondo S."/>
            <person name="Pangilinan J."/>
            <person name="Riley R."/>
            <person name="Labutti K."/>
            <person name="Andreopoulos B."/>
            <person name="Lipzen A."/>
            <person name="Chen C."/>
            <person name="Yanf M."/>
            <person name="Daum C."/>
            <person name="Ng V."/>
            <person name="Clum A."/>
            <person name="Ohm R."/>
            <person name="Martin F."/>
            <person name="Silar P."/>
            <person name="Natvig D."/>
            <person name="Lalanne C."/>
            <person name="Gautier V."/>
            <person name="Ament-Velasquez S.L."/>
            <person name="Kruys A."/>
            <person name="Hutchinson M.I."/>
            <person name="Powell A.J."/>
            <person name="Barry K."/>
            <person name="Miller A.N."/>
            <person name="Grigoriev I.V."/>
            <person name="Debuchy R."/>
            <person name="Gladieux P."/>
            <person name="Thoren M.H."/>
            <person name="Johannesson H."/>
        </authorList>
    </citation>
    <scope>NUCLEOTIDE SEQUENCE</scope>
    <source>
        <strain evidence="18">CBS 359.72</strain>
    </source>
</reference>
<keyword evidence="8" id="KW-0479">Metal-binding</keyword>
<dbReference type="InterPro" id="IPR012292">
    <property type="entry name" value="Globin/Proto"/>
</dbReference>
<dbReference type="InterPro" id="IPR008333">
    <property type="entry name" value="Cbr1-like_FAD-bd_dom"/>
</dbReference>
<dbReference type="Pfam" id="PF00970">
    <property type="entry name" value="FAD_binding_6"/>
    <property type="match status" value="1"/>
</dbReference>
<keyword evidence="10" id="KW-0521">NADP</keyword>
<evidence type="ECO:0000256" key="13">
    <source>
        <dbReference type="ARBA" id="ARBA00023027"/>
    </source>
</evidence>
<dbReference type="EMBL" id="MU857917">
    <property type="protein sequence ID" value="KAK4243014.1"/>
    <property type="molecule type" value="Genomic_DNA"/>
</dbReference>
<keyword evidence="19" id="KW-1185">Reference proteome</keyword>
<comment type="cofactor">
    <cofactor evidence="2">
        <name>FAD</name>
        <dbReference type="ChEBI" id="CHEBI:57692"/>
    </cofactor>
</comment>
<dbReference type="Pfam" id="PF00175">
    <property type="entry name" value="NAD_binding_1"/>
    <property type="match status" value="1"/>
</dbReference>
<organism evidence="18 19">
    <name type="scientific">Corynascus novoguineensis</name>
    <dbReference type="NCBI Taxonomy" id="1126955"/>
    <lineage>
        <taxon>Eukaryota</taxon>
        <taxon>Fungi</taxon>
        <taxon>Dikarya</taxon>
        <taxon>Ascomycota</taxon>
        <taxon>Pezizomycotina</taxon>
        <taxon>Sordariomycetes</taxon>
        <taxon>Sordariomycetidae</taxon>
        <taxon>Sordariales</taxon>
        <taxon>Chaetomiaceae</taxon>
        <taxon>Corynascus</taxon>
    </lineage>
</organism>
<dbReference type="Pfam" id="PF00042">
    <property type="entry name" value="Globin"/>
    <property type="match status" value="1"/>
</dbReference>
<dbReference type="Gene3D" id="3.40.50.80">
    <property type="entry name" value="Nucleotide-binding domain of ferredoxin-NADP reductase (FNR) module"/>
    <property type="match status" value="1"/>
</dbReference>
<dbReference type="Proteomes" id="UP001303647">
    <property type="component" value="Unassembled WGS sequence"/>
</dbReference>
<dbReference type="InterPro" id="IPR017927">
    <property type="entry name" value="FAD-bd_FR_type"/>
</dbReference>
<gene>
    <name evidence="18" type="ORF">C7999DRAFT_36665</name>
</gene>
<dbReference type="Gene3D" id="1.10.490.10">
    <property type="entry name" value="Globins"/>
    <property type="match status" value="1"/>
</dbReference>
<dbReference type="FunFam" id="1.10.490.10:FF:000003">
    <property type="entry name" value="Flavohemoprotein"/>
    <property type="match status" value="1"/>
</dbReference>
<dbReference type="FunFam" id="2.40.30.10:FF:000034">
    <property type="entry name" value="Flavohemoprotein"/>
    <property type="match status" value="1"/>
</dbReference>
<evidence type="ECO:0000259" key="16">
    <source>
        <dbReference type="PROSITE" id="PS01033"/>
    </source>
</evidence>
<name>A0AAN7CJ77_9PEZI</name>
<keyword evidence="9" id="KW-0274">FAD</keyword>
<keyword evidence="11" id="KW-0560">Oxidoreductase</keyword>
<evidence type="ECO:0000256" key="11">
    <source>
        <dbReference type="ARBA" id="ARBA00023002"/>
    </source>
</evidence>
<dbReference type="PANTHER" id="PTHR43396">
    <property type="entry name" value="FLAVOHEMOPROTEIN"/>
    <property type="match status" value="1"/>
</dbReference>
<comment type="similarity">
    <text evidence="3">In the C-terminal section; belongs to the flavoprotein pyridine nucleotide cytochrome reductase family.</text>
</comment>
<evidence type="ECO:0000256" key="5">
    <source>
        <dbReference type="ARBA" id="ARBA00022575"/>
    </source>
</evidence>
<keyword evidence="7" id="KW-0285">Flavoprotein</keyword>
<dbReference type="SUPFAM" id="SSF46458">
    <property type="entry name" value="Globin-like"/>
    <property type="match status" value="1"/>
</dbReference>
<evidence type="ECO:0000256" key="3">
    <source>
        <dbReference type="ARBA" id="ARBA00006401"/>
    </source>
</evidence>
<keyword evidence="5" id="KW-0216">Detoxification</keyword>
<feature type="domain" description="FAD-binding FR-type" evidence="17">
    <location>
        <begin position="149"/>
        <end position="267"/>
    </location>
</feature>
<dbReference type="GO" id="GO:0071949">
    <property type="term" value="F:FAD binding"/>
    <property type="evidence" value="ECO:0007669"/>
    <property type="project" value="TreeGrafter"/>
</dbReference>
<dbReference type="GO" id="GO:0046210">
    <property type="term" value="P:nitric oxide catabolic process"/>
    <property type="evidence" value="ECO:0007669"/>
    <property type="project" value="TreeGrafter"/>
</dbReference>
<evidence type="ECO:0000256" key="12">
    <source>
        <dbReference type="ARBA" id="ARBA00023004"/>
    </source>
</evidence>
<comment type="caution">
    <text evidence="18">The sequence shown here is derived from an EMBL/GenBank/DDBJ whole genome shotgun (WGS) entry which is preliminary data.</text>
</comment>
<dbReference type="Gene3D" id="2.40.30.10">
    <property type="entry name" value="Translation factors"/>
    <property type="match status" value="1"/>
</dbReference>
<evidence type="ECO:0000313" key="18">
    <source>
        <dbReference type="EMBL" id="KAK4243014.1"/>
    </source>
</evidence>
<evidence type="ECO:0000256" key="8">
    <source>
        <dbReference type="ARBA" id="ARBA00022723"/>
    </source>
</evidence>
<evidence type="ECO:0000256" key="9">
    <source>
        <dbReference type="ARBA" id="ARBA00022827"/>
    </source>
</evidence>
<keyword evidence="13" id="KW-0520">NAD</keyword>
<protein>
    <recommendedName>
        <fullName evidence="4">nitric oxide dioxygenase</fullName>
        <ecNumber evidence="4">1.14.12.17</ecNumber>
    </recommendedName>
</protein>
<dbReference type="SUPFAM" id="SSF63380">
    <property type="entry name" value="Riboflavin synthase domain-like"/>
    <property type="match status" value="1"/>
</dbReference>
<dbReference type="GO" id="GO:0046872">
    <property type="term" value="F:metal ion binding"/>
    <property type="evidence" value="ECO:0007669"/>
    <property type="project" value="UniProtKB-KW"/>
</dbReference>
<proteinExistence type="inferred from homology"/>
<comment type="catalytic activity">
    <reaction evidence="15">
        <text>2 nitric oxide + NADPH + 2 O2 = 2 nitrate + NADP(+) + H(+)</text>
        <dbReference type="Rhea" id="RHEA:19465"/>
        <dbReference type="ChEBI" id="CHEBI:15378"/>
        <dbReference type="ChEBI" id="CHEBI:15379"/>
        <dbReference type="ChEBI" id="CHEBI:16480"/>
        <dbReference type="ChEBI" id="CHEBI:17632"/>
        <dbReference type="ChEBI" id="CHEBI:57783"/>
        <dbReference type="ChEBI" id="CHEBI:58349"/>
        <dbReference type="EC" id="1.14.12.17"/>
    </reaction>
</comment>
<evidence type="ECO:0000256" key="1">
    <source>
        <dbReference type="ARBA" id="ARBA00001970"/>
    </source>
</evidence>
<accession>A0AAN7CJ77</accession>
<dbReference type="SUPFAM" id="SSF52343">
    <property type="entry name" value="Ferredoxin reductase-like, C-terminal NADP-linked domain"/>
    <property type="match status" value="1"/>
</dbReference>
<dbReference type="PROSITE" id="PS01033">
    <property type="entry name" value="GLOBIN"/>
    <property type="match status" value="1"/>
</dbReference>
<evidence type="ECO:0000256" key="10">
    <source>
        <dbReference type="ARBA" id="ARBA00022857"/>
    </source>
</evidence>
<dbReference type="CDD" id="cd08922">
    <property type="entry name" value="FHb-globin"/>
    <property type="match status" value="1"/>
</dbReference>
<dbReference type="GO" id="GO:0019825">
    <property type="term" value="F:oxygen binding"/>
    <property type="evidence" value="ECO:0007669"/>
    <property type="project" value="InterPro"/>
</dbReference>
<dbReference type="InterPro" id="IPR000971">
    <property type="entry name" value="Globin"/>
</dbReference>
<dbReference type="GO" id="GO:0009636">
    <property type="term" value="P:response to toxic substance"/>
    <property type="evidence" value="ECO:0007669"/>
    <property type="project" value="UniProtKB-KW"/>
</dbReference>
<evidence type="ECO:0000256" key="6">
    <source>
        <dbReference type="ARBA" id="ARBA00022617"/>
    </source>
</evidence>
<dbReference type="PROSITE" id="PS51384">
    <property type="entry name" value="FAD_FR"/>
    <property type="match status" value="1"/>
</dbReference>
<feature type="domain" description="Globin" evidence="16">
    <location>
        <begin position="2"/>
        <end position="139"/>
    </location>
</feature>
<evidence type="ECO:0000259" key="17">
    <source>
        <dbReference type="PROSITE" id="PS51384"/>
    </source>
</evidence>
<comment type="catalytic activity">
    <reaction evidence="14">
        <text>2 nitric oxide + NADH + 2 O2 = 2 nitrate + NAD(+) + H(+)</text>
        <dbReference type="Rhea" id="RHEA:19469"/>
        <dbReference type="ChEBI" id="CHEBI:15378"/>
        <dbReference type="ChEBI" id="CHEBI:15379"/>
        <dbReference type="ChEBI" id="CHEBI:16480"/>
        <dbReference type="ChEBI" id="CHEBI:17632"/>
        <dbReference type="ChEBI" id="CHEBI:57540"/>
        <dbReference type="ChEBI" id="CHEBI:57945"/>
        <dbReference type="EC" id="1.14.12.17"/>
    </reaction>
</comment>
<dbReference type="GO" id="GO:0071500">
    <property type="term" value="P:cellular response to nitrosative stress"/>
    <property type="evidence" value="ECO:0007669"/>
    <property type="project" value="TreeGrafter"/>
</dbReference>
<dbReference type="InterPro" id="IPR017938">
    <property type="entry name" value="Riboflavin_synthase-like_b-brl"/>
</dbReference>
<evidence type="ECO:0000313" key="19">
    <source>
        <dbReference type="Proteomes" id="UP001303647"/>
    </source>
</evidence>
<evidence type="ECO:0000256" key="2">
    <source>
        <dbReference type="ARBA" id="ARBA00001974"/>
    </source>
</evidence>